<proteinExistence type="predicted"/>
<reference evidence="2" key="1">
    <citation type="journal article" date="2020" name="Stud. Mycol.">
        <title>101 Dothideomycetes genomes: a test case for predicting lifestyles and emergence of pathogens.</title>
        <authorList>
            <person name="Haridas S."/>
            <person name="Albert R."/>
            <person name="Binder M."/>
            <person name="Bloem J."/>
            <person name="Labutti K."/>
            <person name="Salamov A."/>
            <person name="Andreopoulos B."/>
            <person name="Baker S."/>
            <person name="Barry K."/>
            <person name="Bills G."/>
            <person name="Bluhm B."/>
            <person name="Cannon C."/>
            <person name="Castanera R."/>
            <person name="Culley D."/>
            <person name="Daum C."/>
            <person name="Ezra D."/>
            <person name="Gonzalez J."/>
            <person name="Henrissat B."/>
            <person name="Kuo A."/>
            <person name="Liang C."/>
            <person name="Lipzen A."/>
            <person name="Lutzoni F."/>
            <person name="Magnuson J."/>
            <person name="Mondo S."/>
            <person name="Nolan M."/>
            <person name="Ohm R."/>
            <person name="Pangilinan J."/>
            <person name="Park H.-J."/>
            <person name="Ramirez L."/>
            <person name="Alfaro M."/>
            <person name="Sun H."/>
            <person name="Tritt A."/>
            <person name="Yoshinaga Y."/>
            <person name="Zwiers L.-H."/>
            <person name="Turgeon B."/>
            <person name="Goodwin S."/>
            <person name="Spatafora J."/>
            <person name="Crous P."/>
            <person name="Grigoriev I."/>
        </authorList>
    </citation>
    <scope>NUCLEOTIDE SEQUENCE</scope>
    <source>
        <strain evidence="2">ATCC 36951</strain>
    </source>
</reference>
<gene>
    <name evidence="2" type="ORF">M409DRAFT_22256</name>
</gene>
<organism evidence="2 3">
    <name type="scientific">Zasmidium cellare ATCC 36951</name>
    <dbReference type="NCBI Taxonomy" id="1080233"/>
    <lineage>
        <taxon>Eukaryota</taxon>
        <taxon>Fungi</taxon>
        <taxon>Dikarya</taxon>
        <taxon>Ascomycota</taxon>
        <taxon>Pezizomycotina</taxon>
        <taxon>Dothideomycetes</taxon>
        <taxon>Dothideomycetidae</taxon>
        <taxon>Mycosphaerellales</taxon>
        <taxon>Mycosphaerellaceae</taxon>
        <taxon>Zasmidium</taxon>
    </lineage>
</organism>
<name>A0A6A6CMK9_ZASCE</name>
<dbReference type="GeneID" id="54559531"/>
<dbReference type="Proteomes" id="UP000799537">
    <property type="component" value="Unassembled WGS sequence"/>
</dbReference>
<dbReference type="EMBL" id="ML993593">
    <property type="protein sequence ID" value="KAF2167448.1"/>
    <property type="molecule type" value="Genomic_DNA"/>
</dbReference>
<dbReference type="RefSeq" id="XP_033668337.1">
    <property type="nucleotide sequence ID" value="XM_033806259.1"/>
</dbReference>
<evidence type="ECO:0000313" key="3">
    <source>
        <dbReference type="Proteomes" id="UP000799537"/>
    </source>
</evidence>
<evidence type="ECO:0000313" key="2">
    <source>
        <dbReference type="EMBL" id="KAF2167448.1"/>
    </source>
</evidence>
<evidence type="ECO:0000256" key="1">
    <source>
        <dbReference type="SAM" id="MobiDB-lite"/>
    </source>
</evidence>
<protein>
    <recommendedName>
        <fullName evidence="4">IBR domain-containing protein</fullName>
    </recommendedName>
</protein>
<keyword evidence="3" id="KW-1185">Reference proteome</keyword>
<dbReference type="AlphaFoldDB" id="A0A6A6CMK9"/>
<feature type="region of interest" description="Disordered" evidence="1">
    <location>
        <begin position="18"/>
        <end position="62"/>
    </location>
</feature>
<evidence type="ECO:0008006" key="4">
    <source>
        <dbReference type="Google" id="ProtNLM"/>
    </source>
</evidence>
<feature type="compositionally biased region" description="Basic and acidic residues" evidence="1">
    <location>
        <begin position="45"/>
        <end position="54"/>
    </location>
</feature>
<accession>A0A6A6CMK9</accession>
<sequence length="328" mass="37294">MPSHFFQGLKELIANNRNQDAQEARARARLTPKPTHPTQHRRRNNQKDQRRDAEMPTNPPRYTVVTQPHQVSTHRLLSQAFQCKICFKPAQGTGIQCGSPDTKLCSSCFTLIVVRLFERALHNDSIRPVTVDGNPLDINDFAHTIEMPFELILRWRERENERKQPMKAKVYCKREARVEEGPCGNFLGLKTKQVPLKGCQACRVLICSRCGHAVVLDGKSGRHVCDTEDDVVEEPRIRKLNGEKVFGTGELFDMGQRDIAGAGRLTQEERKEMLWAWLEGVEPFNDGRERAEDPAVDEYSLQQYYAANTGYVGAQASANGNHFQDSQY</sequence>